<organism evidence="2 3">
    <name type="scientific">Toxoplasma gondii TgCatPRC2</name>
    <dbReference type="NCBI Taxonomy" id="1130821"/>
    <lineage>
        <taxon>Eukaryota</taxon>
        <taxon>Sar</taxon>
        <taxon>Alveolata</taxon>
        <taxon>Apicomplexa</taxon>
        <taxon>Conoidasida</taxon>
        <taxon>Coccidia</taxon>
        <taxon>Eucoccidiorida</taxon>
        <taxon>Eimeriorina</taxon>
        <taxon>Sarcocystidae</taxon>
        <taxon>Toxoplasma</taxon>
    </lineage>
</organism>
<evidence type="ECO:0000313" key="3">
    <source>
        <dbReference type="Proteomes" id="UP000075225"/>
    </source>
</evidence>
<evidence type="ECO:0000256" key="1">
    <source>
        <dbReference type="SAM" id="MobiDB-lite"/>
    </source>
</evidence>
<comment type="caution">
    <text evidence="2">The sequence shown here is derived from an EMBL/GenBank/DDBJ whole genome shotgun (WGS) entry which is preliminary data.</text>
</comment>
<dbReference type="Proteomes" id="UP000075225">
    <property type="component" value="Unassembled WGS sequence"/>
</dbReference>
<dbReference type="AlphaFoldDB" id="A0A151HKB3"/>
<feature type="region of interest" description="Disordered" evidence="1">
    <location>
        <begin position="1"/>
        <end position="148"/>
    </location>
</feature>
<accession>A0A151HKB3</accession>
<gene>
    <name evidence="2" type="ORF">TGPRC2_423910</name>
</gene>
<reference evidence="3" key="1">
    <citation type="submission" date="2016-03" db="EMBL/GenBank/DDBJ databases">
        <authorList>
            <person name="Sibley D."/>
            <person name="Venepally P."/>
            <person name="Karamycheva S."/>
            <person name="Hadjithomas M."/>
            <person name="Khan A."/>
            <person name="Brunk B."/>
            <person name="Roos D."/>
            <person name="Caler E."/>
            <person name="Lorenzi H."/>
        </authorList>
    </citation>
    <scope>NUCLEOTIDE SEQUENCE [LARGE SCALE GENOMIC DNA]</scope>
    <source>
        <strain evidence="3">TgCatPRC2</strain>
    </source>
</reference>
<dbReference type="EMBL" id="AHZP02000693">
    <property type="protein sequence ID" value="KYK69786.1"/>
    <property type="molecule type" value="Genomic_DNA"/>
</dbReference>
<feature type="compositionally biased region" description="Low complexity" evidence="1">
    <location>
        <begin position="1"/>
        <end position="22"/>
    </location>
</feature>
<proteinExistence type="predicted"/>
<evidence type="ECO:0000313" key="2">
    <source>
        <dbReference type="EMBL" id="KYK69786.1"/>
    </source>
</evidence>
<feature type="compositionally biased region" description="Pro residues" evidence="1">
    <location>
        <begin position="117"/>
        <end position="127"/>
    </location>
</feature>
<protein>
    <submittedName>
        <fullName evidence="2">Uncharacterized protein</fullName>
    </submittedName>
</protein>
<feature type="compositionally biased region" description="Basic and acidic residues" evidence="1">
    <location>
        <begin position="45"/>
        <end position="72"/>
    </location>
</feature>
<sequence length="148" mass="15480">MSASPRSASSVSSAHASGVSSPRGREKKTRESEETASPTVASRDAFFRSKDVWAEQRDHRRAHSREGEEERGLASPSLGPADGDAEKERVSTGSTGGGQTRVADLQAPEARRHRPASSPPLASPRAPPSTVSSPPLASPRAQGLPCSS</sequence>
<dbReference type="VEuPathDB" id="ToxoDB:TGPRC2_423910"/>
<name>A0A151HKB3_TOXGO</name>